<evidence type="ECO:0000313" key="6">
    <source>
        <dbReference type="Proteomes" id="UP000622362"/>
    </source>
</evidence>
<comment type="caution">
    <text evidence="5">The sequence shown here is derived from an EMBL/GenBank/DDBJ whole genome shotgun (WGS) entry which is preliminary data.</text>
</comment>
<keyword evidence="3" id="KW-1133">Transmembrane helix</keyword>
<dbReference type="Pfam" id="PF00144">
    <property type="entry name" value="Beta-lactamase"/>
    <property type="match status" value="1"/>
</dbReference>
<dbReference type="RefSeq" id="WP_049385604.1">
    <property type="nucleotide sequence ID" value="NZ_CAXOHX010000003.1"/>
</dbReference>
<feature type="domain" description="Beta-lactamase-related" evidence="4">
    <location>
        <begin position="44"/>
        <end position="361"/>
    </location>
</feature>
<feature type="transmembrane region" description="Helical" evidence="3">
    <location>
        <begin position="475"/>
        <end position="497"/>
    </location>
</feature>
<keyword evidence="2 3" id="KW-0472">Membrane</keyword>
<dbReference type="SUPFAM" id="SSF56601">
    <property type="entry name" value="beta-lactamase/transpeptidase-like"/>
    <property type="match status" value="1"/>
</dbReference>
<evidence type="ECO:0000256" key="1">
    <source>
        <dbReference type="ARBA" id="ARBA00004370"/>
    </source>
</evidence>
<dbReference type="EMBL" id="JADPYN010000003">
    <property type="protein sequence ID" value="MBF9303045.1"/>
    <property type="molecule type" value="Genomic_DNA"/>
</dbReference>
<evidence type="ECO:0000256" key="2">
    <source>
        <dbReference type="ARBA" id="ARBA00023136"/>
    </source>
</evidence>
<dbReference type="Proteomes" id="UP000622362">
    <property type="component" value="Unassembled WGS sequence"/>
</dbReference>
<feature type="transmembrane region" description="Helical" evidence="3">
    <location>
        <begin position="393"/>
        <end position="411"/>
    </location>
</feature>
<dbReference type="PANTHER" id="PTHR46825">
    <property type="entry name" value="D-ALANYL-D-ALANINE-CARBOXYPEPTIDASE/ENDOPEPTIDASE AMPH"/>
    <property type="match status" value="1"/>
</dbReference>
<evidence type="ECO:0000256" key="3">
    <source>
        <dbReference type="SAM" id="Phobius"/>
    </source>
</evidence>
<accession>A0A8I0W7F8</accession>
<feature type="transmembrane region" description="Helical" evidence="3">
    <location>
        <begin position="432"/>
        <end position="455"/>
    </location>
</feature>
<gene>
    <name evidence="5" type="ORF">I3V53_02935</name>
</gene>
<dbReference type="PANTHER" id="PTHR46825:SF11">
    <property type="entry name" value="PENICILLIN-BINDING PROTEIN 4"/>
    <property type="match status" value="1"/>
</dbReference>
<dbReference type="GO" id="GO:0016020">
    <property type="term" value="C:membrane"/>
    <property type="evidence" value="ECO:0007669"/>
    <property type="project" value="UniProtKB-SubCell"/>
</dbReference>
<dbReference type="InterPro" id="IPR001466">
    <property type="entry name" value="Beta-lactam-related"/>
</dbReference>
<organism evidence="5 6">
    <name type="scientific">Staphylococcus epidermidis</name>
    <dbReference type="NCBI Taxonomy" id="1282"/>
    <lineage>
        <taxon>Bacteria</taxon>
        <taxon>Bacillati</taxon>
        <taxon>Bacillota</taxon>
        <taxon>Bacilli</taxon>
        <taxon>Bacillales</taxon>
        <taxon>Staphylococcaceae</taxon>
        <taxon>Staphylococcus</taxon>
    </lineage>
</organism>
<dbReference type="InterPro" id="IPR012338">
    <property type="entry name" value="Beta-lactam/transpept-like"/>
</dbReference>
<sequence length="507" mass="57738">MKIKLFVIVVIFLMTILSIISITTREIAHSKNETILTHASQKHIDKMVETAMKKGDIPGLAILIIKDNKIFLNKGYGYANIEKKAKVNPHTQFEIASNTKAFTGYAILQLAQEGKINLNDKVSTFIPGFKMKYEDKERDITIEQLLAQTSGIPGDITEENRYSKQYDSIENIVNFAKGKRLNHVPGETFEYSNMNYDILGIIIQNVTHQSYTSYIQKHVLAPLKMKHTTFKVNNTKSNNEALGYIWEDNENKVAQPEFNIGDTPAAYMMSSTSDLAKWVQLQIHPTSKSQAKLIRQSHQVLSNSLNSEPNADSYGSGWFINTDDHLVFHTGVLDNFSSQILLNIRKSYGIVVLANTNSNQVTRLAEHLNTQIMNNRHYTTIEEKVNQTKNMQLIISTLADIFMVIFSILVFSKTLKLREGHIFIRKCLRTSIMFSIILLGFVAMNILFYLLPLIILGDATWGFVLSWLPLHSKYLVVSVYLAITMLLVWLSLISITYRSDERKKTLK</sequence>
<dbReference type="InterPro" id="IPR050491">
    <property type="entry name" value="AmpC-like"/>
</dbReference>
<keyword evidence="3" id="KW-0812">Transmembrane</keyword>
<evidence type="ECO:0000259" key="4">
    <source>
        <dbReference type="Pfam" id="PF00144"/>
    </source>
</evidence>
<reference evidence="5" key="1">
    <citation type="submission" date="2020-11" db="EMBL/GenBank/DDBJ databases">
        <title>Molecular epidemiology and genomic profiles of multidrug-resistant bacteria collected from clinical sources in South Africa.</title>
        <authorList>
            <person name="Asante J."/>
            <person name="Amoako D.G."/>
        </authorList>
    </citation>
    <scope>NUCLEOTIDE SEQUENCE</scope>
    <source>
        <strain evidence="5">C68</strain>
    </source>
</reference>
<evidence type="ECO:0000313" key="5">
    <source>
        <dbReference type="EMBL" id="MBF9303045.1"/>
    </source>
</evidence>
<dbReference type="AlphaFoldDB" id="A0A8I0W7F8"/>
<name>A0A8I0W7F8_STAEP</name>
<protein>
    <submittedName>
        <fullName evidence="5">Beta-lactamase family protein</fullName>
    </submittedName>
</protein>
<comment type="subcellular location">
    <subcellularLocation>
        <location evidence="1">Membrane</location>
    </subcellularLocation>
</comment>
<proteinExistence type="predicted"/>
<dbReference type="Gene3D" id="3.40.710.10">
    <property type="entry name" value="DD-peptidase/beta-lactamase superfamily"/>
    <property type="match status" value="1"/>
</dbReference>